<feature type="compositionally biased region" description="Acidic residues" evidence="1">
    <location>
        <begin position="74"/>
        <end position="84"/>
    </location>
</feature>
<sequence>MEHEIYKNQYVMLEQYASNRSRNSDLPVQNEEDEIKSYDCGDNGLERTKLSTGLQDPENLDEYIFSLPNISIDMPEEGEEDENTPTETPTK</sequence>
<proteinExistence type="predicted"/>
<keyword evidence="3" id="KW-1185">Reference proteome</keyword>
<feature type="compositionally biased region" description="Polar residues" evidence="1">
    <location>
        <begin position="16"/>
        <end position="27"/>
    </location>
</feature>
<feature type="non-terminal residue" evidence="2">
    <location>
        <position position="91"/>
    </location>
</feature>
<dbReference type="AlphaFoldDB" id="A0A564ZB48"/>
<gene>
    <name evidence="2" type="ORF">WMSIL1_LOCUS13948</name>
</gene>
<organism evidence="2 3">
    <name type="scientific">Hymenolepis diminuta</name>
    <name type="common">Rat tapeworm</name>
    <dbReference type="NCBI Taxonomy" id="6216"/>
    <lineage>
        <taxon>Eukaryota</taxon>
        <taxon>Metazoa</taxon>
        <taxon>Spiralia</taxon>
        <taxon>Lophotrochozoa</taxon>
        <taxon>Platyhelminthes</taxon>
        <taxon>Cestoda</taxon>
        <taxon>Eucestoda</taxon>
        <taxon>Cyclophyllidea</taxon>
        <taxon>Hymenolepididae</taxon>
        <taxon>Hymenolepis</taxon>
    </lineage>
</organism>
<feature type="region of interest" description="Disordered" evidence="1">
    <location>
        <begin position="16"/>
        <end position="43"/>
    </location>
</feature>
<accession>A0A564ZB48</accession>
<evidence type="ECO:0000313" key="2">
    <source>
        <dbReference type="EMBL" id="VUZ56273.1"/>
    </source>
</evidence>
<evidence type="ECO:0000313" key="3">
    <source>
        <dbReference type="Proteomes" id="UP000321570"/>
    </source>
</evidence>
<feature type="region of interest" description="Disordered" evidence="1">
    <location>
        <begin position="69"/>
        <end position="91"/>
    </location>
</feature>
<protein>
    <submittedName>
        <fullName evidence="2">Uncharacterized protein</fullName>
    </submittedName>
</protein>
<dbReference type="Proteomes" id="UP000321570">
    <property type="component" value="Unassembled WGS sequence"/>
</dbReference>
<dbReference type="EMBL" id="CABIJS010000701">
    <property type="protein sequence ID" value="VUZ56273.1"/>
    <property type="molecule type" value="Genomic_DNA"/>
</dbReference>
<name>A0A564ZB48_HYMDI</name>
<evidence type="ECO:0000256" key="1">
    <source>
        <dbReference type="SAM" id="MobiDB-lite"/>
    </source>
</evidence>
<reference evidence="2 3" key="1">
    <citation type="submission" date="2019-07" db="EMBL/GenBank/DDBJ databases">
        <authorList>
            <person name="Jastrzebski P J."/>
            <person name="Paukszto L."/>
            <person name="Jastrzebski P J."/>
        </authorList>
    </citation>
    <scope>NUCLEOTIDE SEQUENCE [LARGE SCALE GENOMIC DNA]</scope>
    <source>
        <strain evidence="2 3">WMS-il1</strain>
    </source>
</reference>